<dbReference type="Gene3D" id="3.40.50.300">
    <property type="entry name" value="P-loop containing nucleotide triphosphate hydrolases"/>
    <property type="match status" value="2"/>
</dbReference>
<accession>A0ABY8C5K8</accession>
<dbReference type="SUPFAM" id="SSF52540">
    <property type="entry name" value="P-loop containing nucleoside triphosphate hydrolases"/>
    <property type="match status" value="1"/>
</dbReference>
<keyword evidence="5" id="KW-1185">Reference proteome</keyword>
<gene>
    <name evidence="4" type="ORF">PYS61_02075</name>
</gene>
<organism evidence="4 5">
    <name type="scientific">Amygdalobacter indicium</name>
    <dbReference type="NCBI Taxonomy" id="3029272"/>
    <lineage>
        <taxon>Bacteria</taxon>
        <taxon>Bacillati</taxon>
        <taxon>Bacillota</taxon>
        <taxon>Clostridia</taxon>
        <taxon>Eubacteriales</taxon>
        <taxon>Oscillospiraceae</taxon>
        <taxon>Amygdalobacter</taxon>
    </lineage>
</organism>
<sequence length="831" mass="93573">MYLKKLVITSFGKLQNYTIDFAENESCLYIWPNESGKSTVLACIKALFYGLGARGKKFNLYKKYTNFDGTLPQAALTFVHENMTFELIRCFKATNSKDLVTLTNLDLGEKINLQGQEPGEFLFALSAENFQSYVLIEQMRLTDITADSKDVVEALSRLSISGQTEVNIAAALADLESESRKLEKKTGHGGLIPETEEKIEILQKAEATFKQTKAAAEAAQLQADEELRQINIRRREQSEALQLMAKFREMQAEQQSCIQKKAELEAQLHLLSRNIWEETDKLQQQLQQAEKNLTSAQVLVKLGEKDITSRLEQITLLQEELKRLQTKKEEKLQQLQLCRDRQLQLEAQNEELRRQQTALTTQLSENQAEKEKLQSEKRQLQARKVLAQRLKISVAATLIAAVSSVTAAICLPPSLFSLAAIGAALTLLLLIAVGYYFVQLKQVPGVNLTATEINLRVEDLAKAEITLLIKKSTLENRNDTPIPTEDSAALQSAYAEITTKIAALQQQIQTLHTQNEQKKAETATLRGEKIPQIEALCAKLRTQMAKVKADGAAKAAEQQKRISAQTETAEATKARIASGEKYFTACHNLLLSAGLNPPPEAELAAASYVDQLNICQKYLQNYLQATGDKLLELNNNYQLSSRRITELQQQIKADCEKKAQLEEYRRKLCKYRQRQQELTQACELLEELQSDLQKNFSPKLCQAAGKYLACMSNQRYQEITVDKSLKIQVLYDNITRETAEYLSGGAYDQIYLALRLALAEMLLDKFSMPLLLDDTLVQMDAAHQCAALQALQEFAAANRVQIIFFTCHDYMKDSVKKAQLTWRVISSAAEE</sequence>
<feature type="coiled-coil region" evidence="1">
    <location>
        <begin position="487"/>
        <end position="521"/>
    </location>
</feature>
<evidence type="ECO:0000256" key="2">
    <source>
        <dbReference type="SAM" id="Phobius"/>
    </source>
</evidence>
<reference evidence="4 5" key="1">
    <citation type="submission" date="2023-02" db="EMBL/GenBank/DDBJ databases">
        <title>Novel Oscillospiraceae bacterial genomes.</title>
        <authorList>
            <person name="Srinivasan S."/>
            <person name="Austin M.N."/>
            <person name="Fiedler T.L."/>
            <person name="Strenk S.M."/>
            <person name="Agnew K.J."/>
            <person name="Nagana Gowda G.A."/>
            <person name="Raftery D."/>
            <person name="Beamer M.A."/>
            <person name="Achilles S.L."/>
            <person name="Wiesenfeld H.C."/>
            <person name="Fredricks D.N."/>
            <person name="Hillier S.L."/>
        </authorList>
    </citation>
    <scope>NUCLEOTIDE SEQUENCE [LARGE SCALE GENOMIC DNA]</scope>
    <source>
        <strain evidence="4 5">CHIC02 1186E3-8</strain>
    </source>
</reference>
<protein>
    <submittedName>
        <fullName evidence="4">AAA family ATPase</fullName>
    </submittedName>
</protein>
<feature type="transmembrane region" description="Helical" evidence="2">
    <location>
        <begin position="415"/>
        <end position="438"/>
    </location>
</feature>
<feature type="coiled-coil region" evidence="1">
    <location>
        <begin position="165"/>
        <end position="390"/>
    </location>
</feature>
<evidence type="ECO:0000256" key="1">
    <source>
        <dbReference type="SAM" id="Coils"/>
    </source>
</evidence>
<keyword evidence="2" id="KW-0472">Membrane</keyword>
<dbReference type="Pfam" id="PF13514">
    <property type="entry name" value="AAA_27"/>
    <property type="match status" value="1"/>
</dbReference>
<evidence type="ECO:0000313" key="5">
    <source>
        <dbReference type="Proteomes" id="UP001220478"/>
    </source>
</evidence>
<dbReference type="PANTHER" id="PTHR41259:SF1">
    <property type="entry name" value="DOUBLE-STRAND BREAK REPAIR RAD50 ATPASE, PUTATIVE-RELATED"/>
    <property type="match status" value="1"/>
</dbReference>
<dbReference type="EMBL" id="CP118868">
    <property type="protein sequence ID" value="WEG35980.1"/>
    <property type="molecule type" value="Genomic_DNA"/>
</dbReference>
<keyword evidence="2" id="KW-0812">Transmembrane</keyword>
<keyword evidence="2" id="KW-1133">Transmembrane helix</keyword>
<feature type="domain" description="YhaN AAA" evidence="3">
    <location>
        <begin position="1"/>
        <end position="214"/>
    </location>
</feature>
<proteinExistence type="predicted"/>
<evidence type="ECO:0000313" key="4">
    <source>
        <dbReference type="EMBL" id="WEG35980.1"/>
    </source>
</evidence>
<dbReference type="Proteomes" id="UP001220478">
    <property type="component" value="Chromosome"/>
</dbReference>
<dbReference type="RefSeq" id="WP_315569809.1">
    <property type="nucleotide sequence ID" value="NZ_CP118866.1"/>
</dbReference>
<dbReference type="InterPro" id="IPR027417">
    <property type="entry name" value="P-loop_NTPase"/>
</dbReference>
<feature type="transmembrane region" description="Helical" evidence="2">
    <location>
        <begin position="390"/>
        <end position="409"/>
    </location>
</feature>
<keyword evidence="1" id="KW-0175">Coiled coil</keyword>
<evidence type="ECO:0000259" key="3">
    <source>
        <dbReference type="Pfam" id="PF13514"/>
    </source>
</evidence>
<dbReference type="PANTHER" id="PTHR41259">
    <property type="entry name" value="DOUBLE-STRAND BREAK REPAIR RAD50 ATPASE, PUTATIVE-RELATED"/>
    <property type="match status" value="1"/>
</dbReference>
<dbReference type="InterPro" id="IPR038734">
    <property type="entry name" value="YhaN_AAA"/>
</dbReference>
<feature type="coiled-coil region" evidence="1">
    <location>
        <begin position="630"/>
        <end position="695"/>
    </location>
</feature>
<name>A0ABY8C5K8_9FIRM</name>